<sequence length="404" mass="43075">MRLGRAQLFMASMAAAAPDILPNPDVDHWGIGVLFEEDASDCGRCGSRSPGRSSISLETKGAVLASPYLEIEVKSSPFRRSGAPSPESPHSIRSISDDIAGLQKQVGAIEQGDAAMPRTPLANPSSDLSTSPTCAGPMSSYLARPEAHEKRALSLRVDEDAEDVSDCEGSVLIGLKTLPGVHRARKRSHSPIFGIPRPKSPGMPHALERYLASTASEGRPVEDPDEVIESISQKDLVDHTGKSGIGEIPAERPAEPLRTGPAIADEPHPVQSGPVEPVIVESVVVEPAVVEPTIVEPAIIEPASADPVPNSPALVPILSGEEAIANPSEAQGDPFAERWDRPISVDSDQGAGGDSGVEDMEASEIYARLAANRRAREANIIRSHEMPRIPRARVERKKRLRARE</sequence>
<feature type="region of interest" description="Disordered" evidence="1">
    <location>
        <begin position="382"/>
        <end position="404"/>
    </location>
</feature>
<dbReference type="Proteomes" id="UP001281614">
    <property type="component" value="Unassembled WGS sequence"/>
</dbReference>
<feature type="region of interest" description="Disordered" evidence="1">
    <location>
        <begin position="239"/>
        <end position="273"/>
    </location>
</feature>
<dbReference type="AlphaFoldDB" id="A0AAE0D120"/>
<comment type="caution">
    <text evidence="2">The sequence shown here is derived from an EMBL/GenBank/DDBJ whole genome shotgun (WGS) entry which is preliminary data.</text>
</comment>
<feature type="compositionally biased region" description="Basic residues" evidence="1">
    <location>
        <begin position="390"/>
        <end position="404"/>
    </location>
</feature>
<accession>A0AAE0D120</accession>
<name>A0AAE0D120_COLKA</name>
<evidence type="ECO:0000256" key="1">
    <source>
        <dbReference type="SAM" id="MobiDB-lite"/>
    </source>
</evidence>
<gene>
    <name evidence="2" type="ORF">CKAH01_08889</name>
</gene>
<feature type="region of interest" description="Disordered" evidence="1">
    <location>
        <begin position="322"/>
        <end position="359"/>
    </location>
</feature>
<evidence type="ECO:0000313" key="2">
    <source>
        <dbReference type="EMBL" id="KAK2731733.1"/>
    </source>
</evidence>
<protein>
    <submittedName>
        <fullName evidence="2">Uncharacterized protein</fullName>
    </submittedName>
</protein>
<evidence type="ECO:0000313" key="3">
    <source>
        <dbReference type="Proteomes" id="UP001281614"/>
    </source>
</evidence>
<dbReference type="EMBL" id="VYYT01000566">
    <property type="protein sequence ID" value="KAK2731733.1"/>
    <property type="molecule type" value="Genomic_DNA"/>
</dbReference>
<keyword evidence="3" id="KW-1185">Reference proteome</keyword>
<organism evidence="2 3">
    <name type="scientific">Colletotrichum kahawae</name>
    <name type="common">Coffee berry disease fungus</name>
    <dbReference type="NCBI Taxonomy" id="34407"/>
    <lineage>
        <taxon>Eukaryota</taxon>
        <taxon>Fungi</taxon>
        <taxon>Dikarya</taxon>
        <taxon>Ascomycota</taxon>
        <taxon>Pezizomycotina</taxon>
        <taxon>Sordariomycetes</taxon>
        <taxon>Hypocreomycetidae</taxon>
        <taxon>Glomerellales</taxon>
        <taxon>Glomerellaceae</taxon>
        <taxon>Colletotrichum</taxon>
        <taxon>Colletotrichum gloeosporioides species complex</taxon>
    </lineage>
</organism>
<reference evidence="2" key="1">
    <citation type="submission" date="2023-02" db="EMBL/GenBank/DDBJ databases">
        <title>Colletotrichum kahawae CIFC_Que2 genome sequencing and assembly.</title>
        <authorList>
            <person name="Baroncelli R."/>
        </authorList>
    </citation>
    <scope>NUCLEOTIDE SEQUENCE</scope>
    <source>
        <strain evidence="2">CIFC_Que2</strain>
    </source>
</reference>
<proteinExistence type="predicted"/>